<dbReference type="Gene3D" id="2.70.40.10">
    <property type="match status" value="1"/>
</dbReference>
<organism evidence="7 8">
    <name type="scientific">Alkalibacterium subtropicum</name>
    <dbReference type="NCBI Taxonomy" id="753702"/>
    <lineage>
        <taxon>Bacteria</taxon>
        <taxon>Bacillati</taxon>
        <taxon>Bacillota</taxon>
        <taxon>Bacilli</taxon>
        <taxon>Lactobacillales</taxon>
        <taxon>Carnobacteriaceae</taxon>
        <taxon>Alkalibacterium</taxon>
    </lineage>
</organism>
<dbReference type="EC" id="3.6.1.23" evidence="2"/>
<dbReference type="PANTHER" id="PTHR11241">
    <property type="entry name" value="DEOXYURIDINE 5'-TRIPHOSPHATE NUCLEOTIDOHYDROLASE"/>
    <property type="match status" value="1"/>
</dbReference>
<dbReference type="InterPro" id="IPR029054">
    <property type="entry name" value="dUTPase-like"/>
</dbReference>
<dbReference type="Pfam" id="PF00692">
    <property type="entry name" value="dUTPase"/>
    <property type="match status" value="1"/>
</dbReference>
<dbReference type="OrthoDB" id="9809956at2"/>
<evidence type="ECO:0000313" key="7">
    <source>
        <dbReference type="EMBL" id="SFC71462.1"/>
    </source>
</evidence>
<dbReference type="STRING" id="753702.SAMN04488102_12110"/>
<dbReference type="GO" id="GO:0000287">
    <property type="term" value="F:magnesium ion binding"/>
    <property type="evidence" value="ECO:0007669"/>
    <property type="project" value="InterPro"/>
</dbReference>
<name>A0A1I1LFZ9_9LACT</name>
<dbReference type="Proteomes" id="UP000199612">
    <property type="component" value="Unassembled WGS sequence"/>
</dbReference>
<keyword evidence="3 7" id="KW-0378">Hydrolase</keyword>
<evidence type="ECO:0000256" key="1">
    <source>
        <dbReference type="ARBA" id="ARBA00006581"/>
    </source>
</evidence>
<dbReference type="RefSeq" id="WP_091531786.1">
    <property type="nucleotide sequence ID" value="NZ_FOLT01000021.1"/>
</dbReference>
<dbReference type="PANTHER" id="PTHR11241:SF0">
    <property type="entry name" value="DEOXYURIDINE 5'-TRIPHOSPHATE NUCLEOTIDOHYDROLASE"/>
    <property type="match status" value="1"/>
</dbReference>
<evidence type="ECO:0000256" key="3">
    <source>
        <dbReference type="ARBA" id="ARBA00022801"/>
    </source>
</evidence>
<feature type="domain" description="dUTPase-like" evidence="6">
    <location>
        <begin position="20"/>
        <end position="164"/>
    </location>
</feature>
<dbReference type="AlphaFoldDB" id="A0A1I1LFZ9"/>
<gene>
    <name evidence="7" type="ORF">SAMN04488102_12110</name>
</gene>
<accession>A0A1I1LFZ9</accession>
<protein>
    <recommendedName>
        <fullName evidence="2">dUTP diphosphatase</fullName>
        <ecNumber evidence="2">3.6.1.23</ecNumber>
    </recommendedName>
</protein>
<dbReference type="GO" id="GO:0006226">
    <property type="term" value="P:dUMP biosynthetic process"/>
    <property type="evidence" value="ECO:0007669"/>
    <property type="project" value="InterPro"/>
</dbReference>
<dbReference type="GO" id="GO:0046081">
    <property type="term" value="P:dUTP catabolic process"/>
    <property type="evidence" value="ECO:0007669"/>
    <property type="project" value="InterPro"/>
</dbReference>
<keyword evidence="4" id="KW-0546">Nucleotide metabolism</keyword>
<dbReference type="InterPro" id="IPR036157">
    <property type="entry name" value="dUTPase-like_sf"/>
</dbReference>
<dbReference type="EMBL" id="FOLT01000021">
    <property type="protein sequence ID" value="SFC71462.1"/>
    <property type="molecule type" value="Genomic_DNA"/>
</dbReference>
<dbReference type="InterPro" id="IPR008181">
    <property type="entry name" value="dUTPase"/>
</dbReference>
<dbReference type="SUPFAM" id="SSF51283">
    <property type="entry name" value="dUTPase-like"/>
    <property type="match status" value="1"/>
</dbReference>
<sequence length="165" mass="17835">MEKVRGFEIVSKYKGAGLGLPKRATKGSAGYDLTAAVDVVVPSVFKSLRDKGNEGTNPMGSSLIPTGVKAYMPENEYLLLANRSSNPMKRQLAVPNGIGVIDSDYYGNEGNEGEIFVQIINYGLEDVTISKGERIAQGIFSRYEVVDEEDHPVDKRIGGFGSSGR</sequence>
<evidence type="ECO:0000313" key="8">
    <source>
        <dbReference type="Proteomes" id="UP000199612"/>
    </source>
</evidence>
<proteinExistence type="inferred from homology"/>
<comment type="catalytic activity">
    <reaction evidence="5">
        <text>dUTP + H2O = dUMP + diphosphate + H(+)</text>
        <dbReference type="Rhea" id="RHEA:10248"/>
        <dbReference type="ChEBI" id="CHEBI:15377"/>
        <dbReference type="ChEBI" id="CHEBI:15378"/>
        <dbReference type="ChEBI" id="CHEBI:33019"/>
        <dbReference type="ChEBI" id="CHEBI:61555"/>
        <dbReference type="ChEBI" id="CHEBI:246422"/>
        <dbReference type="EC" id="3.6.1.23"/>
    </reaction>
</comment>
<dbReference type="GO" id="GO:0004170">
    <property type="term" value="F:dUTP diphosphatase activity"/>
    <property type="evidence" value="ECO:0007669"/>
    <property type="project" value="UniProtKB-EC"/>
</dbReference>
<dbReference type="CDD" id="cd07557">
    <property type="entry name" value="trimeric_dUTPase"/>
    <property type="match status" value="1"/>
</dbReference>
<evidence type="ECO:0000259" key="6">
    <source>
        <dbReference type="Pfam" id="PF00692"/>
    </source>
</evidence>
<evidence type="ECO:0000256" key="5">
    <source>
        <dbReference type="ARBA" id="ARBA00047686"/>
    </source>
</evidence>
<keyword evidence="8" id="KW-1185">Reference proteome</keyword>
<reference evidence="8" key="1">
    <citation type="submission" date="2016-10" db="EMBL/GenBank/DDBJ databases">
        <authorList>
            <person name="Varghese N."/>
            <person name="Submissions S."/>
        </authorList>
    </citation>
    <scope>NUCLEOTIDE SEQUENCE [LARGE SCALE GENOMIC DNA]</scope>
    <source>
        <strain evidence="8">DSM 23664</strain>
    </source>
</reference>
<comment type="similarity">
    <text evidence="1">Belongs to the dUTPase family.</text>
</comment>
<evidence type="ECO:0000256" key="2">
    <source>
        <dbReference type="ARBA" id="ARBA00012379"/>
    </source>
</evidence>
<evidence type="ECO:0000256" key="4">
    <source>
        <dbReference type="ARBA" id="ARBA00023080"/>
    </source>
</evidence>
<dbReference type="InterPro" id="IPR033704">
    <property type="entry name" value="dUTPase_trimeric"/>
</dbReference>